<evidence type="ECO:0000259" key="1">
    <source>
        <dbReference type="Pfam" id="PF13751"/>
    </source>
</evidence>
<name>A0ABS6E132_9FIRM</name>
<feature type="domain" description="Transposase DDE" evidence="1">
    <location>
        <begin position="3"/>
        <end position="65"/>
    </location>
</feature>
<evidence type="ECO:0000313" key="3">
    <source>
        <dbReference type="Proteomes" id="UP000749471"/>
    </source>
</evidence>
<dbReference type="Pfam" id="PF13751">
    <property type="entry name" value="DDE_Tnp_1_6"/>
    <property type="match status" value="1"/>
</dbReference>
<sequence length="109" mass="13167">MEQVEDIRHTERIKEIYKLRSKAIERVFMDAKEKHGMMYTQYRGSIKVRMELTILFTCMNKKKLAIWKFRKGLIRNYFNATFKEYIANFIKIQKDSKISSSFRTLLSTI</sequence>
<protein>
    <submittedName>
        <fullName evidence="2">Transposase</fullName>
    </submittedName>
</protein>
<organism evidence="2 3">
    <name type="scientific">Tissierella simiarum</name>
    <dbReference type="NCBI Taxonomy" id="2841534"/>
    <lineage>
        <taxon>Bacteria</taxon>
        <taxon>Bacillati</taxon>
        <taxon>Bacillota</taxon>
        <taxon>Tissierellia</taxon>
        <taxon>Tissierellales</taxon>
        <taxon>Tissierellaceae</taxon>
        <taxon>Tissierella</taxon>
    </lineage>
</organism>
<accession>A0ABS6E132</accession>
<evidence type="ECO:0000313" key="2">
    <source>
        <dbReference type="EMBL" id="MBU5436608.1"/>
    </source>
</evidence>
<keyword evidence="3" id="KW-1185">Reference proteome</keyword>
<proteinExistence type="predicted"/>
<reference evidence="2 3" key="1">
    <citation type="submission" date="2021-06" db="EMBL/GenBank/DDBJ databases">
        <authorList>
            <person name="Sun Q."/>
            <person name="Li D."/>
        </authorList>
    </citation>
    <scope>NUCLEOTIDE SEQUENCE [LARGE SCALE GENOMIC DNA]</scope>
    <source>
        <strain evidence="2 3">MSJ-40</strain>
    </source>
</reference>
<comment type="caution">
    <text evidence="2">The sequence shown here is derived from an EMBL/GenBank/DDBJ whole genome shotgun (WGS) entry which is preliminary data.</text>
</comment>
<dbReference type="EMBL" id="JAHLPM010000001">
    <property type="protein sequence ID" value="MBU5436608.1"/>
    <property type="molecule type" value="Genomic_DNA"/>
</dbReference>
<dbReference type="InterPro" id="IPR025668">
    <property type="entry name" value="Tnp_DDE_dom"/>
</dbReference>
<dbReference type="RefSeq" id="WP_216516384.1">
    <property type="nucleotide sequence ID" value="NZ_JAHLPM010000001.1"/>
</dbReference>
<gene>
    <name evidence="2" type="ORF">KQI42_01235</name>
</gene>
<dbReference type="Proteomes" id="UP000749471">
    <property type="component" value="Unassembled WGS sequence"/>
</dbReference>